<dbReference type="Gene3D" id="1.20.1250.20">
    <property type="entry name" value="MFS general substrate transporter like domains"/>
    <property type="match status" value="2"/>
</dbReference>
<keyword evidence="3 6" id="KW-1133">Transmembrane helix</keyword>
<dbReference type="GO" id="GO:0015174">
    <property type="term" value="F:basic amino acid transmembrane transporter activity"/>
    <property type="evidence" value="ECO:0007669"/>
    <property type="project" value="TreeGrafter"/>
</dbReference>
<feature type="region of interest" description="Disordered" evidence="5">
    <location>
        <begin position="1"/>
        <end position="36"/>
    </location>
</feature>
<feature type="transmembrane region" description="Helical" evidence="6">
    <location>
        <begin position="369"/>
        <end position="386"/>
    </location>
</feature>
<dbReference type="EMBL" id="HF935376">
    <property type="protein sequence ID" value="CCX07807.1"/>
    <property type="molecule type" value="Genomic_DNA"/>
</dbReference>
<accession>U4LBX1</accession>
<proteinExistence type="predicted"/>
<evidence type="ECO:0000313" key="8">
    <source>
        <dbReference type="EMBL" id="CCX07807.1"/>
    </source>
</evidence>
<feature type="transmembrane region" description="Helical" evidence="6">
    <location>
        <begin position="142"/>
        <end position="164"/>
    </location>
</feature>
<dbReference type="Pfam" id="PF07690">
    <property type="entry name" value="MFS_1"/>
    <property type="match status" value="1"/>
</dbReference>
<dbReference type="InterPro" id="IPR020846">
    <property type="entry name" value="MFS_dom"/>
</dbReference>
<comment type="subcellular location">
    <subcellularLocation>
        <location evidence="1">Membrane</location>
        <topology evidence="1">Multi-pass membrane protein</topology>
    </subcellularLocation>
</comment>
<dbReference type="PROSITE" id="PS50850">
    <property type="entry name" value="MFS"/>
    <property type="match status" value="1"/>
</dbReference>
<evidence type="ECO:0000259" key="7">
    <source>
        <dbReference type="PROSITE" id="PS50850"/>
    </source>
</evidence>
<feature type="transmembrane region" description="Helical" evidence="6">
    <location>
        <begin position="538"/>
        <end position="556"/>
    </location>
</feature>
<feature type="transmembrane region" description="Helical" evidence="6">
    <location>
        <begin position="496"/>
        <end position="518"/>
    </location>
</feature>
<organism evidence="8 9">
    <name type="scientific">Pyronema omphalodes (strain CBS 100304)</name>
    <name type="common">Pyronema confluens</name>
    <dbReference type="NCBI Taxonomy" id="1076935"/>
    <lineage>
        <taxon>Eukaryota</taxon>
        <taxon>Fungi</taxon>
        <taxon>Dikarya</taxon>
        <taxon>Ascomycota</taxon>
        <taxon>Pezizomycotina</taxon>
        <taxon>Pezizomycetes</taxon>
        <taxon>Pezizales</taxon>
        <taxon>Pyronemataceae</taxon>
        <taxon>Pyronema</taxon>
    </lineage>
</organism>
<dbReference type="SUPFAM" id="SSF103473">
    <property type="entry name" value="MFS general substrate transporter"/>
    <property type="match status" value="1"/>
</dbReference>
<dbReference type="AlphaFoldDB" id="U4LBX1"/>
<evidence type="ECO:0000256" key="3">
    <source>
        <dbReference type="ARBA" id="ARBA00022989"/>
    </source>
</evidence>
<protein>
    <submittedName>
        <fullName evidence="8">Similar to Uncharacterized transporter C460.03 acc. no. B5BP47</fullName>
    </submittedName>
</protein>
<feature type="transmembrane region" description="Helical" evidence="6">
    <location>
        <begin position="605"/>
        <end position="625"/>
    </location>
</feature>
<feature type="transmembrane region" description="Helical" evidence="6">
    <location>
        <begin position="271"/>
        <end position="290"/>
    </location>
</feature>
<evidence type="ECO:0000256" key="1">
    <source>
        <dbReference type="ARBA" id="ARBA00004141"/>
    </source>
</evidence>
<feature type="transmembrane region" description="Helical" evidence="6">
    <location>
        <begin position="338"/>
        <end position="357"/>
    </location>
</feature>
<dbReference type="eggNOG" id="KOG0254">
    <property type="taxonomic scope" value="Eukaryota"/>
</dbReference>
<dbReference type="PANTHER" id="PTHR23501:SF67">
    <property type="entry name" value="MFS MULTIDRUG EFFLUX TRANSPORTER (EUROFUNG)"/>
    <property type="match status" value="1"/>
</dbReference>
<dbReference type="OrthoDB" id="419537at2759"/>
<feature type="transmembrane region" description="Helical" evidence="6">
    <location>
        <begin position="472"/>
        <end position="490"/>
    </location>
</feature>
<feature type="domain" description="Major facilitator superfamily (MFS) profile" evidence="7">
    <location>
        <begin position="145"/>
        <end position="632"/>
    </location>
</feature>
<keyword evidence="4 6" id="KW-0472">Membrane</keyword>
<reference evidence="8 9" key="1">
    <citation type="journal article" date="2013" name="PLoS Genet.">
        <title>The genome and development-dependent transcriptomes of Pyronema confluens: a window into fungal evolution.</title>
        <authorList>
            <person name="Traeger S."/>
            <person name="Altegoer F."/>
            <person name="Freitag M."/>
            <person name="Gabaldon T."/>
            <person name="Kempken F."/>
            <person name="Kumar A."/>
            <person name="Marcet-Houben M."/>
            <person name="Poggeler S."/>
            <person name="Stajich J.E."/>
            <person name="Nowrousian M."/>
        </authorList>
    </citation>
    <scope>NUCLEOTIDE SEQUENCE [LARGE SCALE GENOMIC DNA]</scope>
    <source>
        <strain evidence="9">CBS 100304</strain>
        <tissue evidence="8">Vegetative mycelium</tissue>
    </source>
</reference>
<sequence length="648" mass="70052">MSSYGSFASKRLSQRRRDANGDLTDENTPLLTVPDNSVFPGSGGFSISTPQLGPQRDDSLLPITQGDGNGDLLDTLPILAKTFRNTPLGIEVEAIPATADQPGINNDFRLPRDDALRYIQNNVADNDDPDFEFRGGITRKKFWLIFAGILIANFIASFDGTIMASTHTSITSDFHASELASWLSTSFLLTSTSFQPLYGRVSDVVGRKIPFVFSCVIFTVATMWCALAPNLMSFIAARSICGIGAGGMITMGAIVLSDIVPIETRGFYQSVNNLGWGLGGVLGAACGGYIADTVGWRWEFGLQVPFGIFCIIVLMFTIPDPEKIETAGLRERFKDFDFTGSAYLTSSLIFLILGMNLGGNVLPWGDYRILGSLAVGAILGALLIRTEQHAISPVMPLRLLGSAPRGLLIFNNVADMIVVNSVLFNLPLYFQAVRGESAAEAGGRLFIPSIAGTFAGVSTGLIITRTGRLHDTLYLGAILLIIGSAMFCVMPPNLPFWGYFIFLIPVNLGNGFVMPSALMSVLATSSQEEQAVATSTLIMWRSLGGVLGVALSSLIVQNGLNTFLERDITGPNKREIIDMVRKSVNSIYGLDPIHKAEVALSYESSLKLCFVFTTVVAVIAAVLLYRIQLPNIRRKMASKKMEFVHGGE</sequence>
<evidence type="ECO:0000256" key="6">
    <source>
        <dbReference type="SAM" id="Phobius"/>
    </source>
</evidence>
<evidence type="ECO:0000256" key="2">
    <source>
        <dbReference type="ARBA" id="ARBA00022692"/>
    </source>
</evidence>
<evidence type="ECO:0000256" key="4">
    <source>
        <dbReference type="ARBA" id="ARBA00023136"/>
    </source>
</evidence>
<gene>
    <name evidence="8" type="ORF">PCON_07396</name>
</gene>
<dbReference type="Proteomes" id="UP000018144">
    <property type="component" value="Unassembled WGS sequence"/>
</dbReference>
<feature type="transmembrane region" description="Helical" evidence="6">
    <location>
        <begin position="302"/>
        <end position="318"/>
    </location>
</feature>
<evidence type="ECO:0000256" key="5">
    <source>
        <dbReference type="SAM" id="MobiDB-lite"/>
    </source>
</evidence>
<keyword evidence="9" id="KW-1185">Reference proteome</keyword>
<feature type="transmembrane region" description="Helical" evidence="6">
    <location>
        <begin position="235"/>
        <end position="259"/>
    </location>
</feature>
<evidence type="ECO:0000313" key="9">
    <source>
        <dbReference type="Proteomes" id="UP000018144"/>
    </source>
</evidence>
<dbReference type="OMA" id="YINLCLG"/>
<dbReference type="InterPro" id="IPR011701">
    <property type="entry name" value="MFS"/>
</dbReference>
<dbReference type="InterPro" id="IPR036259">
    <property type="entry name" value="MFS_trans_sf"/>
</dbReference>
<dbReference type="PANTHER" id="PTHR23501">
    <property type="entry name" value="MAJOR FACILITATOR SUPERFAMILY"/>
    <property type="match status" value="1"/>
</dbReference>
<feature type="transmembrane region" description="Helical" evidence="6">
    <location>
        <begin position="445"/>
        <end position="463"/>
    </location>
</feature>
<name>U4LBX1_PYROM</name>
<feature type="transmembrane region" description="Helical" evidence="6">
    <location>
        <begin position="407"/>
        <end position="430"/>
    </location>
</feature>
<dbReference type="CDD" id="cd17502">
    <property type="entry name" value="MFS_Azr1_MDR_like"/>
    <property type="match status" value="1"/>
</dbReference>
<keyword evidence="2 6" id="KW-0812">Transmembrane</keyword>
<dbReference type="GO" id="GO:0000329">
    <property type="term" value="C:fungal-type vacuole membrane"/>
    <property type="evidence" value="ECO:0007669"/>
    <property type="project" value="TreeGrafter"/>
</dbReference>
<feature type="transmembrane region" description="Helical" evidence="6">
    <location>
        <begin position="210"/>
        <end position="229"/>
    </location>
</feature>